<feature type="non-terminal residue" evidence="1">
    <location>
        <position position="1"/>
    </location>
</feature>
<comment type="caution">
    <text evidence="1">The sequence shown here is derived from an EMBL/GenBank/DDBJ whole genome shotgun (WGS) entry which is preliminary data.</text>
</comment>
<reference evidence="1 2" key="1">
    <citation type="journal article" date="2018" name="Vet. Microbiol.">
        <title>Clonal diversity and geographic distribution of methicillin-resistant Staphylococcus pseudintermedius from Australian animals: Discovery of novel sequence types.</title>
        <authorList>
            <person name="Worthing K.A."/>
            <person name="Abraham S."/>
            <person name="Coombs G.W."/>
            <person name="Pang S."/>
            <person name="Saputra S."/>
            <person name="Jordan D."/>
            <person name="Trott D.J."/>
            <person name="Norris J.M."/>
        </authorList>
    </citation>
    <scope>NUCLEOTIDE SEQUENCE [LARGE SCALE GENOMIC DNA]</scope>
    <source>
        <strain evidence="1 2">ST525 1</strain>
    </source>
</reference>
<organism evidence="1 2">
    <name type="scientific">Staphylococcus pseudintermedius</name>
    <dbReference type="NCBI Taxonomy" id="283734"/>
    <lineage>
        <taxon>Bacteria</taxon>
        <taxon>Bacillati</taxon>
        <taxon>Bacillota</taxon>
        <taxon>Bacilli</taxon>
        <taxon>Bacillales</taxon>
        <taxon>Staphylococcaceae</taxon>
        <taxon>Staphylococcus</taxon>
        <taxon>Staphylococcus intermedius group</taxon>
    </lineage>
</organism>
<sequence length="65" mass="7638">IELAELLKQRYENYHFNEVIENNNIHFDYKIKPGKANTRNAIELLKITSFPAKIYERAKDNVSNG</sequence>
<dbReference type="EMBL" id="QEIT01000704">
    <property type="protein sequence ID" value="PWZ67497.1"/>
    <property type="molecule type" value="Genomic_DNA"/>
</dbReference>
<proteinExistence type="predicted"/>
<gene>
    <name evidence="1" type="ORF">DD902_15765</name>
</gene>
<dbReference type="Proteomes" id="UP000246800">
    <property type="component" value="Unassembled WGS sequence"/>
</dbReference>
<dbReference type="AlphaFoldDB" id="A0A317YL48"/>
<dbReference type="InterPro" id="IPR027417">
    <property type="entry name" value="P-loop_NTPase"/>
</dbReference>
<dbReference type="Gene3D" id="3.40.50.300">
    <property type="entry name" value="P-loop containing nucleotide triphosphate hydrolases"/>
    <property type="match status" value="1"/>
</dbReference>
<evidence type="ECO:0000313" key="2">
    <source>
        <dbReference type="Proteomes" id="UP000246800"/>
    </source>
</evidence>
<evidence type="ECO:0000313" key="1">
    <source>
        <dbReference type="EMBL" id="PWZ67497.1"/>
    </source>
</evidence>
<accession>A0A317YL48</accession>
<name>A0A317YL48_STAPS</name>
<protein>
    <submittedName>
        <fullName evidence="1">DNA mismatch repair protein MutS</fullName>
    </submittedName>
</protein>